<dbReference type="Pfam" id="PF01613">
    <property type="entry name" value="Flavin_Reduct"/>
    <property type="match status" value="1"/>
</dbReference>
<keyword evidence="5" id="KW-1185">Reference proteome</keyword>
<comment type="similarity">
    <text evidence="1">Belongs to the non-flavoprotein flavin reductase family.</text>
</comment>
<accession>A0ABW2PXK1</accession>
<dbReference type="GO" id="GO:0016491">
    <property type="term" value="F:oxidoreductase activity"/>
    <property type="evidence" value="ECO:0007669"/>
    <property type="project" value="UniProtKB-KW"/>
</dbReference>
<dbReference type="EC" id="1.-.-.-" evidence="4"/>
<dbReference type="InterPro" id="IPR050268">
    <property type="entry name" value="NADH-dep_flavin_reductase"/>
</dbReference>
<feature type="domain" description="Flavin reductase like" evidence="3">
    <location>
        <begin position="11"/>
        <end position="151"/>
    </location>
</feature>
<evidence type="ECO:0000259" key="3">
    <source>
        <dbReference type="SMART" id="SM00903"/>
    </source>
</evidence>
<keyword evidence="2 4" id="KW-0560">Oxidoreductase</keyword>
<comment type="caution">
    <text evidence="4">The sequence shown here is derived from an EMBL/GenBank/DDBJ whole genome shotgun (WGS) entry which is preliminary data.</text>
</comment>
<evidence type="ECO:0000256" key="2">
    <source>
        <dbReference type="ARBA" id="ARBA00023002"/>
    </source>
</evidence>
<dbReference type="PANTHER" id="PTHR30466">
    <property type="entry name" value="FLAVIN REDUCTASE"/>
    <property type="match status" value="1"/>
</dbReference>
<organism evidence="4 5">
    <name type="scientific">Scopulibacillus cellulosilyticus</name>
    <dbReference type="NCBI Taxonomy" id="2665665"/>
    <lineage>
        <taxon>Bacteria</taxon>
        <taxon>Bacillati</taxon>
        <taxon>Bacillota</taxon>
        <taxon>Bacilli</taxon>
        <taxon>Bacillales</taxon>
        <taxon>Sporolactobacillaceae</taxon>
        <taxon>Scopulibacillus</taxon>
    </lineage>
</organism>
<dbReference type="RefSeq" id="WP_380963805.1">
    <property type="nucleotide sequence ID" value="NZ_JBHTCO010000004.1"/>
</dbReference>
<evidence type="ECO:0000313" key="5">
    <source>
        <dbReference type="Proteomes" id="UP001596505"/>
    </source>
</evidence>
<evidence type="ECO:0000256" key="1">
    <source>
        <dbReference type="ARBA" id="ARBA00008898"/>
    </source>
</evidence>
<reference evidence="5" key="1">
    <citation type="journal article" date="2019" name="Int. J. Syst. Evol. Microbiol.">
        <title>The Global Catalogue of Microorganisms (GCM) 10K type strain sequencing project: providing services to taxonomists for standard genome sequencing and annotation.</title>
        <authorList>
            <consortium name="The Broad Institute Genomics Platform"/>
            <consortium name="The Broad Institute Genome Sequencing Center for Infectious Disease"/>
            <person name="Wu L."/>
            <person name="Ma J."/>
        </authorList>
    </citation>
    <scope>NUCLEOTIDE SEQUENCE [LARGE SCALE GENOMIC DNA]</scope>
    <source>
        <strain evidence="5">CGMCC 1.16305</strain>
    </source>
</reference>
<sequence length="163" mass="18479">MNNVRELRNCFGRFATGVTVVTWFGDNGQRYGITVNSFTSVSLDPPLVLISIDRKANSYNSLKGRSFVINILSKDQEVLAWQFAGREQQGLTVEWEDSSIGPKLKDALATIECEPWEEYDGGDHALYIGRVQDFSYNNGEGLLFFQGKFLQTKEIENRVKEQV</sequence>
<proteinExistence type="inferred from homology"/>
<dbReference type="Gene3D" id="2.30.110.10">
    <property type="entry name" value="Electron Transport, Fmn-binding Protein, Chain A"/>
    <property type="match status" value="1"/>
</dbReference>
<dbReference type="Proteomes" id="UP001596505">
    <property type="component" value="Unassembled WGS sequence"/>
</dbReference>
<dbReference type="SMART" id="SM00903">
    <property type="entry name" value="Flavin_Reduct"/>
    <property type="match status" value="1"/>
</dbReference>
<evidence type="ECO:0000313" key="4">
    <source>
        <dbReference type="EMBL" id="MFC7392108.1"/>
    </source>
</evidence>
<name>A0ABW2PXK1_9BACL</name>
<protein>
    <submittedName>
        <fullName evidence="4">Flavin reductase family protein</fullName>
        <ecNumber evidence="4">1.-.-.-</ecNumber>
    </submittedName>
</protein>
<gene>
    <name evidence="4" type="ORF">ACFQRG_03860</name>
</gene>
<dbReference type="SUPFAM" id="SSF50475">
    <property type="entry name" value="FMN-binding split barrel"/>
    <property type="match status" value="1"/>
</dbReference>
<dbReference type="InterPro" id="IPR012349">
    <property type="entry name" value="Split_barrel_FMN-bd"/>
</dbReference>
<dbReference type="InterPro" id="IPR002563">
    <property type="entry name" value="Flavin_Rdtase-like_dom"/>
</dbReference>
<dbReference type="PANTHER" id="PTHR30466:SF11">
    <property type="entry name" value="FLAVIN-DEPENDENT MONOOXYGENASE, REDUCTASE SUBUNIT HSAB"/>
    <property type="match status" value="1"/>
</dbReference>
<dbReference type="EMBL" id="JBHTCO010000004">
    <property type="protein sequence ID" value="MFC7392108.1"/>
    <property type="molecule type" value="Genomic_DNA"/>
</dbReference>